<evidence type="ECO:0000313" key="3">
    <source>
        <dbReference type="EMBL" id="QIP17585.1"/>
    </source>
</evidence>
<dbReference type="Pfam" id="PF13568">
    <property type="entry name" value="OMP_b-brl_2"/>
    <property type="match status" value="1"/>
</dbReference>
<gene>
    <name evidence="3" type="ORF">G8759_35555</name>
</gene>
<evidence type="ECO:0000313" key="4">
    <source>
        <dbReference type="Proteomes" id="UP000501802"/>
    </source>
</evidence>
<accession>A0A6G9AZ59</accession>
<reference evidence="3 4" key="1">
    <citation type="submission" date="2020-03" db="EMBL/GenBank/DDBJ databases">
        <authorList>
            <person name="Kim M.K."/>
        </authorList>
    </citation>
    <scope>NUCLEOTIDE SEQUENCE [LARGE SCALE GENOMIC DNA]</scope>
    <source>
        <strain evidence="3 4">BT328</strain>
    </source>
</reference>
<evidence type="ECO:0000259" key="2">
    <source>
        <dbReference type="Pfam" id="PF13568"/>
    </source>
</evidence>
<feature type="signal peptide" evidence="1">
    <location>
        <begin position="1"/>
        <end position="22"/>
    </location>
</feature>
<feature type="chain" id="PRO_5026166276" evidence="1">
    <location>
        <begin position="23"/>
        <end position="335"/>
    </location>
</feature>
<evidence type="ECO:0000256" key="1">
    <source>
        <dbReference type="SAM" id="SignalP"/>
    </source>
</evidence>
<dbReference type="InterPro" id="IPR025665">
    <property type="entry name" value="Beta-barrel_OMP_2"/>
</dbReference>
<dbReference type="EMBL" id="CP050063">
    <property type="protein sequence ID" value="QIP17585.1"/>
    <property type="molecule type" value="Genomic_DNA"/>
</dbReference>
<sequence length="335" mass="37725">MKSMLRLIASAILLIASYSVQAAPEHLADSLVIRFANRTRLVIYAPDKASIQALSSYDLNKIVREMSMKLDSVPGGETAISQDGGRYLKDTVLVVTKKKDGVSIVINTSDTTQSDSLRNRRDYKRSTVRRGINSWSRGIDFQIGLNTFLNQSAVAAYPSDLYSLKPLGSRYFAVAFSQRPTLINGKRAKFSLYYALEASWNNYMFENNVVAQKGTAQVEFNQYPEQLKKSKLTTFALQLPVVPRISFYNGSGRKVFHLGVGGFIGYRLDSYTKIKRQSNDKEHEHSNFYLNDFRYGLVGHIGIVRTSLFVKYDLNPVFQEGKGPDVRTLSFGITF</sequence>
<dbReference type="Proteomes" id="UP000501802">
    <property type="component" value="Chromosome"/>
</dbReference>
<keyword evidence="1" id="KW-0732">Signal</keyword>
<keyword evidence="4" id="KW-1185">Reference proteome</keyword>
<proteinExistence type="predicted"/>
<organism evidence="3 4">
    <name type="scientific">Spirosoma aureum</name>
    <dbReference type="NCBI Taxonomy" id="2692134"/>
    <lineage>
        <taxon>Bacteria</taxon>
        <taxon>Pseudomonadati</taxon>
        <taxon>Bacteroidota</taxon>
        <taxon>Cytophagia</taxon>
        <taxon>Cytophagales</taxon>
        <taxon>Cytophagaceae</taxon>
        <taxon>Spirosoma</taxon>
    </lineage>
</organism>
<dbReference type="AlphaFoldDB" id="A0A6G9AZ59"/>
<name>A0A6G9AZ59_9BACT</name>
<dbReference type="KEGG" id="spib:G8759_35555"/>
<feature type="domain" description="Outer membrane protein beta-barrel" evidence="2">
    <location>
        <begin position="182"/>
        <end position="311"/>
    </location>
</feature>
<protein>
    <submittedName>
        <fullName evidence="3">PorT family protein</fullName>
    </submittedName>
</protein>